<keyword evidence="1" id="KW-0677">Repeat</keyword>
<keyword evidence="3" id="KW-0325">Glycoprotein</keyword>
<proteinExistence type="predicted"/>
<dbReference type="EMBL" id="KQ242034">
    <property type="protein sequence ID" value="KNC81433.1"/>
    <property type="molecule type" value="Genomic_DNA"/>
</dbReference>
<evidence type="ECO:0000256" key="4">
    <source>
        <dbReference type="SAM" id="Phobius"/>
    </source>
</evidence>
<dbReference type="GeneID" id="25906753"/>
<accession>A0A0L0FZN5</accession>
<dbReference type="Proteomes" id="UP000054560">
    <property type="component" value="Unassembled WGS sequence"/>
</dbReference>
<dbReference type="RefSeq" id="XP_014155335.1">
    <property type="nucleotide sequence ID" value="XM_014299860.1"/>
</dbReference>
<keyword evidence="4" id="KW-1133">Transmembrane helix</keyword>
<feature type="chain" id="PRO_5005539095" description="LNR domain-containing protein" evidence="5">
    <location>
        <begin position="20"/>
        <end position="240"/>
    </location>
</feature>
<dbReference type="AlphaFoldDB" id="A0A0L0FZN5"/>
<keyword evidence="5" id="KW-0732">Signal</keyword>
<keyword evidence="4" id="KW-0812">Transmembrane</keyword>
<feature type="domain" description="LNR" evidence="6">
    <location>
        <begin position="72"/>
        <end position="104"/>
    </location>
</feature>
<reference evidence="7 8" key="1">
    <citation type="submission" date="2011-02" db="EMBL/GenBank/DDBJ databases">
        <title>The Genome Sequence of Sphaeroforma arctica JP610.</title>
        <authorList>
            <consortium name="The Broad Institute Genome Sequencing Platform"/>
            <person name="Russ C."/>
            <person name="Cuomo C."/>
            <person name="Young S.K."/>
            <person name="Zeng Q."/>
            <person name="Gargeya S."/>
            <person name="Alvarado L."/>
            <person name="Berlin A."/>
            <person name="Chapman S.B."/>
            <person name="Chen Z."/>
            <person name="Freedman E."/>
            <person name="Gellesch M."/>
            <person name="Goldberg J."/>
            <person name="Griggs A."/>
            <person name="Gujja S."/>
            <person name="Heilman E."/>
            <person name="Heiman D."/>
            <person name="Howarth C."/>
            <person name="Mehta T."/>
            <person name="Neiman D."/>
            <person name="Pearson M."/>
            <person name="Roberts A."/>
            <person name="Saif S."/>
            <person name="Shea T."/>
            <person name="Shenoy N."/>
            <person name="Sisk P."/>
            <person name="Stolte C."/>
            <person name="Sykes S."/>
            <person name="White J."/>
            <person name="Yandava C."/>
            <person name="Burger G."/>
            <person name="Gray M.W."/>
            <person name="Holland P.W.H."/>
            <person name="King N."/>
            <person name="Lang F.B.F."/>
            <person name="Roger A.J."/>
            <person name="Ruiz-Trillo I."/>
            <person name="Haas B."/>
            <person name="Nusbaum C."/>
            <person name="Birren B."/>
        </authorList>
    </citation>
    <scope>NUCLEOTIDE SEQUENCE [LARGE SCALE GENOMIC DNA]</scope>
    <source>
        <strain evidence="7 8">JP610</strain>
    </source>
</reference>
<dbReference type="Pfam" id="PF00066">
    <property type="entry name" value="Notch"/>
    <property type="match status" value="1"/>
</dbReference>
<evidence type="ECO:0000256" key="2">
    <source>
        <dbReference type="ARBA" id="ARBA00023157"/>
    </source>
</evidence>
<evidence type="ECO:0000256" key="3">
    <source>
        <dbReference type="ARBA" id="ARBA00023180"/>
    </source>
</evidence>
<evidence type="ECO:0000313" key="7">
    <source>
        <dbReference type="EMBL" id="KNC81433.1"/>
    </source>
</evidence>
<dbReference type="InterPro" id="IPR000800">
    <property type="entry name" value="Notch_dom"/>
</dbReference>
<keyword evidence="4" id="KW-0472">Membrane</keyword>
<evidence type="ECO:0000259" key="6">
    <source>
        <dbReference type="Pfam" id="PF00066"/>
    </source>
</evidence>
<evidence type="ECO:0000256" key="1">
    <source>
        <dbReference type="ARBA" id="ARBA00022737"/>
    </source>
</evidence>
<keyword evidence="2" id="KW-1015">Disulfide bond</keyword>
<dbReference type="Gene3D" id="3.30.300.320">
    <property type="match status" value="1"/>
</dbReference>
<feature type="transmembrane region" description="Helical" evidence="4">
    <location>
        <begin position="222"/>
        <end position="239"/>
    </location>
</feature>
<evidence type="ECO:0000313" key="8">
    <source>
        <dbReference type="Proteomes" id="UP000054560"/>
    </source>
</evidence>
<keyword evidence="8" id="KW-1185">Reference proteome</keyword>
<name>A0A0L0FZN5_9EUKA</name>
<protein>
    <recommendedName>
        <fullName evidence="6">LNR domain-containing protein</fullName>
    </recommendedName>
</protein>
<evidence type="ECO:0000256" key="5">
    <source>
        <dbReference type="SAM" id="SignalP"/>
    </source>
</evidence>
<sequence>MFSYTQLSIVMLAFTSCNGVIGSTYSSADEARAACCSIGSCSFSSQMINGDCSYTCNGQAGLCSGTPSYISSDCAQGCPSGWLNDAVCDDSCNNAACDWDQGDCPQFASDIKNEVPEVHSASNVASTTGITPVNVYGFSDFSCDSVEYTDTFDGSCSQRTYDNRIVYGQAGCINDDPFFKLCTDSGCTACEDVNLVGNDQCGTGFGVYNSARATCNAASSTSINLIGIVLAFVILAMMMF</sequence>
<organism evidence="7 8">
    <name type="scientific">Sphaeroforma arctica JP610</name>
    <dbReference type="NCBI Taxonomy" id="667725"/>
    <lineage>
        <taxon>Eukaryota</taxon>
        <taxon>Ichthyosporea</taxon>
        <taxon>Ichthyophonida</taxon>
        <taxon>Sphaeroforma</taxon>
    </lineage>
</organism>
<dbReference type="STRING" id="667725.A0A0L0FZN5"/>
<dbReference type="OrthoDB" id="263283at2759"/>
<gene>
    <name evidence="7" type="ORF">SARC_06249</name>
</gene>
<feature type="signal peptide" evidence="5">
    <location>
        <begin position="1"/>
        <end position="19"/>
    </location>
</feature>